<name>A0A4Z2IMP5_9TELE</name>
<gene>
    <name evidence="2" type="ORF">EYF80_011265</name>
</gene>
<feature type="compositionally biased region" description="Acidic residues" evidence="1">
    <location>
        <begin position="97"/>
        <end position="110"/>
    </location>
</feature>
<dbReference type="Proteomes" id="UP000314294">
    <property type="component" value="Unassembled WGS sequence"/>
</dbReference>
<feature type="compositionally biased region" description="Basic residues" evidence="1">
    <location>
        <begin position="69"/>
        <end position="85"/>
    </location>
</feature>
<proteinExistence type="predicted"/>
<keyword evidence="3" id="KW-1185">Reference proteome</keyword>
<feature type="region of interest" description="Disordered" evidence="1">
    <location>
        <begin position="23"/>
        <end position="171"/>
    </location>
</feature>
<protein>
    <submittedName>
        <fullName evidence="2">Uncharacterized protein</fullName>
    </submittedName>
</protein>
<dbReference type="EMBL" id="SRLO01000073">
    <property type="protein sequence ID" value="TNN78482.1"/>
    <property type="molecule type" value="Genomic_DNA"/>
</dbReference>
<evidence type="ECO:0000313" key="2">
    <source>
        <dbReference type="EMBL" id="TNN78482.1"/>
    </source>
</evidence>
<sequence length="171" mass="18777">MDRTEVRSYKQTISGLVDGVCQQKSQSLSTGGEFGICHRLPGGKDKKTKPSKNTKKTTTETIHTLSGNKRTRIKKREPGSPRKHKSAGDPSVGEAGQTDDGDVGETEDDKLDAKSTENNAETQKRVFMNVGGASDESPRARIGGREQKEPSGRYRRRFWYSPPEAVTPAVQ</sequence>
<organism evidence="2 3">
    <name type="scientific">Liparis tanakae</name>
    <name type="common">Tanaka's snailfish</name>
    <dbReference type="NCBI Taxonomy" id="230148"/>
    <lineage>
        <taxon>Eukaryota</taxon>
        <taxon>Metazoa</taxon>
        <taxon>Chordata</taxon>
        <taxon>Craniata</taxon>
        <taxon>Vertebrata</taxon>
        <taxon>Euteleostomi</taxon>
        <taxon>Actinopterygii</taxon>
        <taxon>Neopterygii</taxon>
        <taxon>Teleostei</taxon>
        <taxon>Neoteleostei</taxon>
        <taxon>Acanthomorphata</taxon>
        <taxon>Eupercaria</taxon>
        <taxon>Perciformes</taxon>
        <taxon>Cottioidei</taxon>
        <taxon>Cottales</taxon>
        <taxon>Liparidae</taxon>
        <taxon>Liparis</taxon>
    </lineage>
</organism>
<evidence type="ECO:0000256" key="1">
    <source>
        <dbReference type="SAM" id="MobiDB-lite"/>
    </source>
</evidence>
<feature type="compositionally biased region" description="Basic residues" evidence="1">
    <location>
        <begin position="46"/>
        <end position="55"/>
    </location>
</feature>
<reference evidence="2 3" key="1">
    <citation type="submission" date="2019-03" db="EMBL/GenBank/DDBJ databases">
        <title>First draft genome of Liparis tanakae, snailfish: a comprehensive survey of snailfish specific genes.</title>
        <authorList>
            <person name="Kim W."/>
            <person name="Song I."/>
            <person name="Jeong J.-H."/>
            <person name="Kim D."/>
            <person name="Kim S."/>
            <person name="Ryu S."/>
            <person name="Song J.Y."/>
            <person name="Lee S.K."/>
        </authorList>
    </citation>
    <scope>NUCLEOTIDE SEQUENCE [LARGE SCALE GENOMIC DNA]</scope>
    <source>
        <tissue evidence="2">Muscle</tissue>
    </source>
</reference>
<accession>A0A4Z2IMP5</accession>
<dbReference type="AlphaFoldDB" id="A0A4Z2IMP5"/>
<comment type="caution">
    <text evidence="2">The sequence shown here is derived from an EMBL/GenBank/DDBJ whole genome shotgun (WGS) entry which is preliminary data.</text>
</comment>
<feature type="compositionally biased region" description="Basic and acidic residues" evidence="1">
    <location>
        <begin position="136"/>
        <end position="152"/>
    </location>
</feature>
<evidence type="ECO:0000313" key="3">
    <source>
        <dbReference type="Proteomes" id="UP000314294"/>
    </source>
</evidence>